<dbReference type="RefSeq" id="WP_086744700.1">
    <property type="nucleotide sequence ID" value="NZ_MWPV01000004.1"/>
</dbReference>
<dbReference type="AlphaFoldDB" id="A0A244CNU5"/>
<dbReference type="Pfam" id="PF00756">
    <property type="entry name" value="Esterase"/>
    <property type="match status" value="1"/>
</dbReference>
<dbReference type="InterPro" id="IPR029058">
    <property type="entry name" value="AB_hydrolase_fold"/>
</dbReference>
<proteinExistence type="inferred from homology"/>
<evidence type="ECO:0000256" key="2">
    <source>
        <dbReference type="ARBA" id="ARBA00022801"/>
    </source>
</evidence>
<sequence>MRLFIFTLGCLFCAFCTANTLTQTPIVTGEMITHQSALFKEERRFMVALPEQYSLNQRDYPVLFVIDGDFQFQHVSATVHNLARIGKIAPMIVIGVANQGNADYLKSNTWTSESEGNDFGGVVLFERYLKEELIPLIEQQYRIGSQRALAGYSLGGLFVMQQYIAPEPLFNAFLAFSPSLWFDEYGFKSTLSTYLSEKGVGQGPLFISLANEKGMGIKPVVDVFKNKAAKTARWQFKQYPDETHYSTALPALYDGLVFLMPNYFIDLDQMMALKDYQAVLDEFANRSKLWSGFHFGWLQSYTLSKYFFASKQSAQIPTALTWVNTHYPDSYLEVLINFALGFNKKQQPEQARDLLLSAEKIGKAHPKWHYQLSLSYQALSQIDLAKTHHQQAIELAKKHQLESWEYWELSPHQRFD</sequence>
<keyword evidence="3" id="KW-0732">Signal</keyword>
<dbReference type="PANTHER" id="PTHR40841">
    <property type="entry name" value="SIDEROPHORE TRIACETYLFUSARININE C ESTERASE"/>
    <property type="match status" value="1"/>
</dbReference>
<dbReference type="InterPro" id="IPR011990">
    <property type="entry name" value="TPR-like_helical_dom_sf"/>
</dbReference>
<name>A0A244CNU5_PSEDV</name>
<gene>
    <name evidence="4" type="ORF">B1199_13795</name>
</gene>
<dbReference type="GO" id="GO:0016788">
    <property type="term" value="F:hydrolase activity, acting on ester bonds"/>
    <property type="evidence" value="ECO:0007669"/>
    <property type="project" value="TreeGrafter"/>
</dbReference>
<evidence type="ECO:0000256" key="3">
    <source>
        <dbReference type="SAM" id="SignalP"/>
    </source>
</evidence>
<dbReference type="Gene3D" id="3.40.50.1820">
    <property type="entry name" value="alpha/beta hydrolase"/>
    <property type="match status" value="1"/>
</dbReference>
<feature type="signal peptide" evidence="3">
    <location>
        <begin position="1"/>
        <end position="18"/>
    </location>
</feature>
<accession>A0A244CNU5</accession>
<feature type="chain" id="PRO_5011278038" evidence="3">
    <location>
        <begin position="19"/>
        <end position="416"/>
    </location>
</feature>
<dbReference type="OrthoDB" id="9784036at2"/>
<organism evidence="4 5">
    <name type="scientific">Pseudoalteromonas ulvae</name>
    <dbReference type="NCBI Taxonomy" id="107327"/>
    <lineage>
        <taxon>Bacteria</taxon>
        <taxon>Pseudomonadati</taxon>
        <taxon>Pseudomonadota</taxon>
        <taxon>Gammaproteobacteria</taxon>
        <taxon>Alteromonadales</taxon>
        <taxon>Pseudoalteromonadaceae</taxon>
        <taxon>Pseudoalteromonas</taxon>
    </lineage>
</organism>
<comment type="caution">
    <text evidence="4">The sequence shown here is derived from an EMBL/GenBank/DDBJ whole genome shotgun (WGS) entry which is preliminary data.</text>
</comment>
<dbReference type="EMBL" id="MWPV01000004">
    <property type="protein sequence ID" value="OUL57238.1"/>
    <property type="molecule type" value="Genomic_DNA"/>
</dbReference>
<evidence type="ECO:0000313" key="5">
    <source>
        <dbReference type="Proteomes" id="UP000194841"/>
    </source>
</evidence>
<dbReference type="InterPro" id="IPR052558">
    <property type="entry name" value="Siderophore_Hydrolase_D"/>
</dbReference>
<reference evidence="4 5" key="1">
    <citation type="submission" date="2017-02" db="EMBL/GenBank/DDBJ databases">
        <title>Pseudoalteromonas ulvae TC14 Genome.</title>
        <authorList>
            <person name="Molmeret M."/>
        </authorList>
    </citation>
    <scope>NUCLEOTIDE SEQUENCE [LARGE SCALE GENOMIC DNA]</scope>
    <source>
        <strain evidence="4">TC14</strain>
    </source>
</reference>
<evidence type="ECO:0000313" key="4">
    <source>
        <dbReference type="EMBL" id="OUL57238.1"/>
    </source>
</evidence>
<keyword evidence="2" id="KW-0378">Hydrolase</keyword>
<dbReference type="Proteomes" id="UP000194841">
    <property type="component" value="Unassembled WGS sequence"/>
</dbReference>
<protein>
    <submittedName>
        <fullName evidence="4">Esterase</fullName>
    </submittedName>
</protein>
<keyword evidence="5" id="KW-1185">Reference proteome</keyword>
<dbReference type="SUPFAM" id="SSF48452">
    <property type="entry name" value="TPR-like"/>
    <property type="match status" value="1"/>
</dbReference>
<comment type="similarity">
    <text evidence="1">Belongs to the esterase D family.</text>
</comment>
<dbReference type="InterPro" id="IPR000801">
    <property type="entry name" value="Esterase-like"/>
</dbReference>
<evidence type="ECO:0000256" key="1">
    <source>
        <dbReference type="ARBA" id="ARBA00005622"/>
    </source>
</evidence>
<dbReference type="PANTHER" id="PTHR40841:SF2">
    <property type="entry name" value="SIDEROPHORE-DEGRADING ESTERASE (EUROFUNG)"/>
    <property type="match status" value="1"/>
</dbReference>
<dbReference type="SUPFAM" id="SSF53474">
    <property type="entry name" value="alpha/beta-Hydrolases"/>
    <property type="match status" value="1"/>
</dbReference>
<dbReference type="Gene3D" id="1.25.40.10">
    <property type="entry name" value="Tetratricopeptide repeat domain"/>
    <property type="match status" value="1"/>
</dbReference>